<feature type="binding site" evidence="8">
    <location>
        <position position="81"/>
    </location>
    <ligand>
        <name>(6S)-5-formyl-5,6,7,8-tetrahydrofolate</name>
        <dbReference type="ChEBI" id="CHEBI:57457"/>
    </ligand>
</feature>
<protein>
    <recommendedName>
        <fullName evidence="8">tRNA modification GTPase MnmE</fullName>
        <ecNumber evidence="8">3.6.-.-</ecNumber>
    </recommendedName>
</protein>
<evidence type="ECO:0000313" key="11">
    <source>
        <dbReference type="Proteomes" id="UP000541109"/>
    </source>
</evidence>
<dbReference type="RefSeq" id="WP_182167680.1">
    <property type="nucleotide sequence ID" value="NZ_JACFXV010000064.1"/>
</dbReference>
<feature type="binding site" evidence="8">
    <location>
        <begin position="272"/>
        <end position="275"/>
    </location>
    <ligand>
        <name>GTP</name>
        <dbReference type="ChEBI" id="CHEBI:37565"/>
    </ligand>
</feature>
<dbReference type="CDD" id="cd14858">
    <property type="entry name" value="TrmE_N"/>
    <property type="match status" value="1"/>
</dbReference>
<evidence type="ECO:0000256" key="2">
    <source>
        <dbReference type="ARBA" id="ARBA00022694"/>
    </source>
</evidence>
<feature type="binding site" evidence="8">
    <location>
        <position position="23"/>
    </location>
    <ligand>
        <name>(6S)-5-formyl-5,6,7,8-tetrahydrofolate</name>
        <dbReference type="ChEBI" id="CHEBI:57457"/>
    </ligand>
</feature>
<dbReference type="PANTHER" id="PTHR42714">
    <property type="entry name" value="TRNA MODIFICATION GTPASE GTPBP3"/>
    <property type="match status" value="1"/>
</dbReference>
<comment type="function">
    <text evidence="8">Exhibits a very high intrinsic GTPase hydrolysis rate. Involved in the addition of a carboxymethylaminomethyl (cmnm) group at the wobble position (U34) of certain tRNAs, forming tRNA-cmnm(5)s(2)U34.</text>
</comment>
<dbReference type="FunFam" id="3.30.1360.120:FF:000007">
    <property type="entry name" value="tRNA modification GTPase GTPBP3, mitochondrial"/>
    <property type="match status" value="1"/>
</dbReference>
<dbReference type="EC" id="3.6.-.-" evidence="8"/>
<comment type="cofactor">
    <cofactor evidence="8">
        <name>K(+)</name>
        <dbReference type="ChEBI" id="CHEBI:29103"/>
    </cofactor>
    <text evidence="8">Binds 1 potassium ion per subunit.</text>
</comment>
<dbReference type="SUPFAM" id="SSF103025">
    <property type="entry name" value="Folate-binding domain"/>
    <property type="match status" value="1"/>
</dbReference>
<evidence type="ECO:0000256" key="5">
    <source>
        <dbReference type="ARBA" id="ARBA00022842"/>
    </source>
</evidence>
<dbReference type="InterPro" id="IPR004520">
    <property type="entry name" value="GTPase_MnmE"/>
</dbReference>
<evidence type="ECO:0000256" key="3">
    <source>
        <dbReference type="ARBA" id="ARBA00022741"/>
    </source>
</evidence>
<evidence type="ECO:0000256" key="7">
    <source>
        <dbReference type="ARBA" id="ARBA00023134"/>
    </source>
</evidence>
<organism evidence="10 11">
    <name type="scientific">Stappia albiluteola</name>
    <dbReference type="NCBI Taxonomy" id="2758565"/>
    <lineage>
        <taxon>Bacteria</taxon>
        <taxon>Pseudomonadati</taxon>
        <taxon>Pseudomonadota</taxon>
        <taxon>Alphaproteobacteria</taxon>
        <taxon>Hyphomicrobiales</taxon>
        <taxon>Stappiaceae</taxon>
        <taxon>Stappia</taxon>
    </lineage>
</organism>
<dbReference type="HAMAP" id="MF_00379">
    <property type="entry name" value="GTPase_MnmE"/>
    <property type="match status" value="1"/>
</dbReference>
<feature type="binding site" evidence="8">
    <location>
        <position position="121"/>
    </location>
    <ligand>
        <name>(6S)-5-formyl-5,6,7,8-tetrahydrofolate</name>
        <dbReference type="ChEBI" id="CHEBI:57457"/>
    </ligand>
</feature>
<evidence type="ECO:0000259" key="9">
    <source>
        <dbReference type="PROSITE" id="PS51709"/>
    </source>
</evidence>
<dbReference type="GO" id="GO:0046872">
    <property type="term" value="F:metal ion binding"/>
    <property type="evidence" value="ECO:0007669"/>
    <property type="project" value="UniProtKB-KW"/>
</dbReference>
<dbReference type="GO" id="GO:0003924">
    <property type="term" value="F:GTPase activity"/>
    <property type="evidence" value="ECO:0007669"/>
    <property type="project" value="UniProtKB-UniRule"/>
</dbReference>
<dbReference type="InterPro" id="IPR006073">
    <property type="entry name" value="GTP-bd"/>
</dbReference>
<dbReference type="PRINTS" id="PR00326">
    <property type="entry name" value="GTP1OBG"/>
</dbReference>
<dbReference type="Gene3D" id="3.30.1360.120">
    <property type="entry name" value="Probable tRNA modification gtpase trme, domain 1"/>
    <property type="match status" value="1"/>
</dbReference>
<dbReference type="InterPro" id="IPR005225">
    <property type="entry name" value="Small_GTP-bd"/>
</dbReference>
<dbReference type="GO" id="GO:0002098">
    <property type="term" value="P:tRNA wobble uridine modification"/>
    <property type="evidence" value="ECO:0007669"/>
    <property type="project" value="TreeGrafter"/>
</dbReference>
<keyword evidence="5 8" id="KW-0460">Magnesium</keyword>
<dbReference type="InterPro" id="IPR027266">
    <property type="entry name" value="TrmE/GcvT-like"/>
</dbReference>
<dbReference type="Pfam" id="PF12631">
    <property type="entry name" value="MnmE_helical"/>
    <property type="match status" value="1"/>
</dbReference>
<dbReference type="SUPFAM" id="SSF116878">
    <property type="entry name" value="TrmE connector domain"/>
    <property type="match status" value="1"/>
</dbReference>
<dbReference type="GO" id="GO:0005737">
    <property type="term" value="C:cytoplasm"/>
    <property type="evidence" value="ECO:0007669"/>
    <property type="project" value="UniProtKB-SubCell"/>
</dbReference>
<comment type="caution">
    <text evidence="10">The sequence shown here is derived from an EMBL/GenBank/DDBJ whole genome shotgun (WGS) entry which is preliminary data.</text>
</comment>
<feature type="domain" description="TrmE-type G" evidence="9">
    <location>
        <begin position="218"/>
        <end position="367"/>
    </location>
</feature>
<gene>
    <name evidence="8 10" type="primary">mnmE</name>
    <name evidence="8" type="synonym">trmE</name>
    <name evidence="10" type="ORF">H2509_17440</name>
</gene>
<comment type="subcellular location">
    <subcellularLocation>
        <location evidence="8">Cytoplasm</location>
    </subcellularLocation>
</comment>
<keyword evidence="6 8" id="KW-0630">Potassium</keyword>
<feature type="binding site" evidence="8">
    <location>
        <position position="232"/>
    </location>
    <ligand>
        <name>Mg(2+)</name>
        <dbReference type="ChEBI" id="CHEBI:18420"/>
    </ligand>
</feature>
<dbReference type="Gene3D" id="1.20.120.430">
    <property type="entry name" value="tRNA modification GTPase MnmE domain 2"/>
    <property type="match status" value="1"/>
</dbReference>
<keyword evidence="4 8" id="KW-0378">Hydrolase</keyword>
<dbReference type="GO" id="GO:0030488">
    <property type="term" value="P:tRNA methylation"/>
    <property type="evidence" value="ECO:0007669"/>
    <property type="project" value="TreeGrafter"/>
</dbReference>
<comment type="similarity">
    <text evidence="1 8">Belongs to the TRAFAC class TrmE-Era-EngA-EngB-Septin-like GTPase superfamily. TrmE GTPase family.</text>
</comment>
<comment type="subunit">
    <text evidence="8">Homodimer. Heterotetramer of two MnmE and two MnmG subunits.</text>
</comment>
<evidence type="ECO:0000256" key="1">
    <source>
        <dbReference type="ARBA" id="ARBA00011043"/>
    </source>
</evidence>
<dbReference type="Proteomes" id="UP000541109">
    <property type="component" value="Unassembled WGS sequence"/>
</dbReference>
<dbReference type="NCBIfam" id="NF003661">
    <property type="entry name" value="PRK05291.1-3"/>
    <property type="match status" value="1"/>
</dbReference>
<sequence>MNSDDTIYALSSGKLPAGIAVIRISGVRASDVLKCMAGHLPVERHASFSRLADPKTGEPLDHALVLWLPGPGSFTGEDIAELHCHGGRAVVAAVLDCLGAMPGLRPAEPGEFTRRAYRNGRLDLVEVEGLADLIGAETEAQRRQALRQADGALSELYGRWRKDIIWARAMIEAELDFADEEDVPGSISDQVWAKVAGLAGEIERHLERSVAAERLRDGVQVVLMGRPNAGKSSLLNALSRRDVAIVTEEAGTTRDVIEVHLDLGGYPVTLVDTAGIREDAGRVEAEGIRRARQRVEAADLVLWLRAADDPKGREQIVADTGAPVWKLRSKSDLGADADQLDADEISISMQDPRTIDGLLIALAGFVAEMVPTGEDVLATRDRHRQGLKACRHALLQALEGEGAPLEMRAEELRRAADHMGRITGLIGVEDLLDVIFGEFCIGK</sequence>
<reference evidence="10 11" key="1">
    <citation type="submission" date="2020-07" db="EMBL/GenBank/DDBJ databases">
        <title>Stappia sp., F7233, whole genome shotgun sequencing project.</title>
        <authorList>
            <person name="Jiang S."/>
            <person name="Liu Z.W."/>
            <person name="Du Z.J."/>
        </authorList>
    </citation>
    <scope>NUCLEOTIDE SEQUENCE [LARGE SCALE GENOMIC DNA]</scope>
    <source>
        <strain evidence="10 11">F7233</strain>
    </source>
</reference>
<dbReference type="InterPro" id="IPR031168">
    <property type="entry name" value="G_TrmE"/>
</dbReference>
<comment type="caution">
    <text evidence="8">Lacks conserved residue(s) required for the propagation of feature annotation.</text>
</comment>
<feature type="binding site" evidence="8">
    <location>
        <begin position="247"/>
        <end position="253"/>
    </location>
    <ligand>
        <name>GTP</name>
        <dbReference type="ChEBI" id="CHEBI:37565"/>
    </ligand>
</feature>
<accession>A0A839AJ10</accession>
<dbReference type="PANTHER" id="PTHR42714:SF2">
    <property type="entry name" value="TRNA MODIFICATION GTPASE GTPBP3, MITOCHONDRIAL"/>
    <property type="match status" value="1"/>
</dbReference>
<feature type="binding site" evidence="8">
    <location>
        <position position="253"/>
    </location>
    <ligand>
        <name>Mg(2+)</name>
        <dbReference type="ChEBI" id="CHEBI:18420"/>
    </ligand>
</feature>
<dbReference type="GO" id="GO:0005525">
    <property type="term" value="F:GTP binding"/>
    <property type="evidence" value="ECO:0007669"/>
    <property type="project" value="UniProtKB-UniRule"/>
</dbReference>
<feature type="binding site" evidence="8">
    <location>
        <begin position="228"/>
        <end position="233"/>
    </location>
    <ligand>
        <name>GTP</name>
        <dbReference type="ChEBI" id="CHEBI:37565"/>
    </ligand>
</feature>
<feature type="binding site" evidence="8">
    <location>
        <position position="443"/>
    </location>
    <ligand>
        <name>(6S)-5-formyl-5,6,7,8-tetrahydrofolate</name>
        <dbReference type="ChEBI" id="CHEBI:57457"/>
    </ligand>
</feature>
<keyword evidence="8" id="KW-0963">Cytoplasm</keyword>
<dbReference type="Gene3D" id="3.40.50.300">
    <property type="entry name" value="P-loop containing nucleotide triphosphate hydrolases"/>
    <property type="match status" value="1"/>
</dbReference>
<dbReference type="InterPro" id="IPR027417">
    <property type="entry name" value="P-loop_NTPase"/>
</dbReference>
<dbReference type="InterPro" id="IPR025867">
    <property type="entry name" value="MnmE_helical"/>
</dbReference>
<dbReference type="CDD" id="cd04164">
    <property type="entry name" value="trmE"/>
    <property type="match status" value="1"/>
</dbReference>
<dbReference type="PROSITE" id="PS51709">
    <property type="entry name" value="G_TRME"/>
    <property type="match status" value="1"/>
</dbReference>
<dbReference type="EMBL" id="JACFXV010000064">
    <property type="protein sequence ID" value="MBA5778914.1"/>
    <property type="molecule type" value="Genomic_DNA"/>
</dbReference>
<keyword evidence="3 8" id="KW-0547">Nucleotide-binding</keyword>
<evidence type="ECO:0000256" key="6">
    <source>
        <dbReference type="ARBA" id="ARBA00022958"/>
    </source>
</evidence>
<dbReference type="NCBIfam" id="TIGR00231">
    <property type="entry name" value="small_GTP"/>
    <property type="match status" value="1"/>
</dbReference>
<proteinExistence type="inferred from homology"/>
<dbReference type="InterPro" id="IPR018948">
    <property type="entry name" value="GTP-bd_TrmE_N"/>
</dbReference>
<keyword evidence="2 8" id="KW-0819">tRNA processing</keyword>
<dbReference type="Pfam" id="PF01926">
    <property type="entry name" value="MMR_HSR1"/>
    <property type="match status" value="1"/>
</dbReference>
<dbReference type="AlphaFoldDB" id="A0A839AJ10"/>
<keyword evidence="11" id="KW-1185">Reference proteome</keyword>
<evidence type="ECO:0000256" key="8">
    <source>
        <dbReference type="HAMAP-Rule" id="MF_00379"/>
    </source>
</evidence>
<name>A0A839AJ10_9HYPH</name>
<evidence type="ECO:0000313" key="10">
    <source>
        <dbReference type="EMBL" id="MBA5778914.1"/>
    </source>
</evidence>
<keyword evidence="8" id="KW-0479">Metal-binding</keyword>
<dbReference type="SUPFAM" id="SSF52540">
    <property type="entry name" value="P-loop containing nucleoside triphosphate hydrolases"/>
    <property type="match status" value="1"/>
</dbReference>
<dbReference type="InterPro" id="IPR027368">
    <property type="entry name" value="MnmE_dom2"/>
</dbReference>
<dbReference type="Pfam" id="PF10396">
    <property type="entry name" value="TrmE_N"/>
    <property type="match status" value="1"/>
</dbReference>
<keyword evidence="7 8" id="KW-0342">GTP-binding</keyword>
<evidence type="ECO:0000256" key="4">
    <source>
        <dbReference type="ARBA" id="ARBA00022801"/>
    </source>
</evidence>